<proteinExistence type="predicted"/>
<protein>
    <submittedName>
        <fullName evidence="3">Uncharacterized protein</fullName>
    </submittedName>
</protein>
<feature type="transmembrane region" description="Helical" evidence="2">
    <location>
        <begin position="20"/>
        <end position="37"/>
    </location>
</feature>
<evidence type="ECO:0000256" key="2">
    <source>
        <dbReference type="SAM" id="Phobius"/>
    </source>
</evidence>
<name>A0A1E3XAF7_9BACT</name>
<accession>A0A1E3XAF7</accession>
<comment type="caution">
    <text evidence="3">The sequence shown here is derived from an EMBL/GenBank/DDBJ whole genome shotgun (WGS) entry which is preliminary data.</text>
</comment>
<dbReference type="Proteomes" id="UP000094056">
    <property type="component" value="Unassembled WGS sequence"/>
</dbReference>
<evidence type="ECO:0000313" key="4">
    <source>
        <dbReference type="Proteomes" id="UP000094056"/>
    </source>
</evidence>
<keyword evidence="2" id="KW-0812">Transmembrane</keyword>
<evidence type="ECO:0000256" key="1">
    <source>
        <dbReference type="SAM" id="MobiDB-lite"/>
    </source>
</evidence>
<feature type="transmembrane region" description="Helical" evidence="2">
    <location>
        <begin position="158"/>
        <end position="175"/>
    </location>
</feature>
<keyword evidence="2" id="KW-1133">Transmembrane helix</keyword>
<reference evidence="3 4" key="1">
    <citation type="submission" date="2016-07" db="EMBL/GenBank/DDBJ databases">
        <title>Draft genome of Scalindua rubra, obtained from a brine-seawater interface in the Red Sea, sheds light on salt adaptation in anammox bacteria.</title>
        <authorList>
            <person name="Speth D.R."/>
            <person name="Lagkouvardos I."/>
            <person name="Wang Y."/>
            <person name="Qian P.-Y."/>
            <person name="Dutilh B.E."/>
            <person name="Jetten M.S."/>
        </authorList>
    </citation>
    <scope>NUCLEOTIDE SEQUENCE [LARGE SCALE GENOMIC DNA]</scope>
    <source>
        <strain evidence="3">BSI-1</strain>
    </source>
</reference>
<gene>
    <name evidence="3" type="ORF">SCARUB_02927</name>
</gene>
<feature type="transmembrane region" description="Helical" evidence="2">
    <location>
        <begin position="125"/>
        <end position="146"/>
    </location>
</feature>
<feature type="compositionally biased region" description="Low complexity" evidence="1">
    <location>
        <begin position="221"/>
        <end position="236"/>
    </location>
</feature>
<evidence type="ECO:0000313" key="3">
    <source>
        <dbReference type="EMBL" id="ODS31954.1"/>
    </source>
</evidence>
<dbReference type="EMBL" id="MAYW01000085">
    <property type="protein sequence ID" value="ODS31954.1"/>
    <property type="molecule type" value="Genomic_DNA"/>
</dbReference>
<keyword evidence="2" id="KW-0472">Membrane</keyword>
<sequence length="252" mass="28562">MNEIVAAINQLYSNFLMRDMTYIFVGAIPLGFLLWAHQKTPWIKESPKVFVAAFLASSYFLGMTLFHAGMLIGVVEIHYVVEGNKSKLSYEDKEVNVFLERDEIIDRIKKGTLKQLQRTTYLKQVHGSLAVALLSLAVLLPIYWYWKAEVVKCGRLKFIVIECVIIALFFSSLFTNRSKSEIQARTWHEVYQRLKGDNNVEKGATIPNLQPVSQDPSQQDTGSQSGNSNQTSGEGSISSSEVQNKRFLIFIE</sequence>
<feature type="compositionally biased region" description="Polar residues" evidence="1">
    <location>
        <begin position="207"/>
        <end position="220"/>
    </location>
</feature>
<dbReference type="AlphaFoldDB" id="A0A1E3XAF7"/>
<feature type="region of interest" description="Disordered" evidence="1">
    <location>
        <begin position="205"/>
        <end position="240"/>
    </location>
</feature>
<organism evidence="3 4">
    <name type="scientific">Candidatus Scalindua rubra</name>
    <dbReference type="NCBI Taxonomy" id="1872076"/>
    <lineage>
        <taxon>Bacteria</taxon>
        <taxon>Pseudomonadati</taxon>
        <taxon>Planctomycetota</taxon>
        <taxon>Candidatus Brocadiia</taxon>
        <taxon>Candidatus Brocadiales</taxon>
        <taxon>Candidatus Scalinduaceae</taxon>
        <taxon>Candidatus Scalindua</taxon>
    </lineage>
</organism>
<feature type="transmembrane region" description="Helical" evidence="2">
    <location>
        <begin position="49"/>
        <end position="75"/>
    </location>
</feature>